<reference evidence="2" key="1">
    <citation type="journal article" date="2021" name="Genome Biol. Evol.">
        <title>The assembled and annotated genome of the fairy-ring fungus Marasmius oreades.</title>
        <authorList>
            <person name="Hiltunen M."/>
            <person name="Ament-Velasquez S.L."/>
            <person name="Johannesson H."/>
        </authorList>
    </citation>
    <scope>NUCLEOTIDE SEQUENCE</scope>
    <source>
        <strain evidence="2">03SP1</strain>
    </source>
</reference>
<proteinExistence type="predicted"/>
<gene>
    <name evidence="2" type="ORF">E1B28_003828</name>
</gene>
<dbReference type="Proteomes" id="UP001049176">
    <property type="component" value="Chromosome 2"/>
</dbReference>
<dbReference type="EMBL" id="CM032182">
    <property type="protein sequence ID" value="KAG7096384.1"/>
    <property type="molecule type" value="Genomic_DNA"/>
</dbReference>
<accession>A0A9P7UXB8</accession>
<name>A0A9P7UXB8_9AGAR</name>
<evidence type="ECO:0000256" key="1">
    <source>
        <dbReference type="SAM" id="Coils"/>
    </source>
</evidence>
<protein>
    <submittedName>
        <fullName evidence="2">Uncharacterized protein</fullName>
    </submittedName>
</protein>
<dbReference type="AlphaFoldDB" id="A0A9P7UXB8"/>
<sequence>MGPVDDTFGLSKEFYQLCLDTTPKQLGNQSPVSITSTLTSPTTRTLVKLGINEGSAANSSRLTDHYPDAFTDFHGTPSGAPCIFKTGPAWPKPKGPEAQPYVRELRAVNGHPITKFWPNIRANIGKCLTSRRIKWSSVDAIGFANAGEKKPFCPLLVWLGVLPNTLPFKDAKAAAEYIKGAILSQTGFPGIEVAFRESEATLSVRGPKLLSLDPLLHPVPGFRKPFTPTLGLSIAPLKTPHYEGTGGLFFRLRNDQNSVVLLTAAHVARPPTVYPNLGMTHGENSQPREEIVALGNKGYQDATNAIVTQIGTLIRTSDVWESKITRLRQLTNHGENPEATKRLKEAQQEMDKVKRTIESLDELHSNVTKLMTNPNQRIVGFVLHADPIGVSNDGYMHDWAFIALSEKIDWHSFKGNKIWVGEDLDFGGLMFPHPNDRAAYRIPEDGLLQVLGVVPENEMRHPQQLNVHGDKALPVIKNGMATGTTVGWLNSLESLVRYYPSYAGGPGNKFTAVEVTIVPYGSSRGAFSAKGDSGAVILGRDGRIVALLTGGGGLTDATDVTYGTPYCKLERHIKNVYPSCHLYPVVN</sequence>
<comment type="caution">
    <text evidence="2">The sequence shown here is derived from an EMBL/GenBank/DDBJ whole genome shotgun (WGS) entry which is preliminary data.</text>
</comment>
<dbReference type="OrthoDB" id="5424209at2759"/>
<keyword evidence="1" id="KW-0175">Coiled coil</keyword>
<evidence type="ECO:0000313" key="3">
    <source>
        <dbReference type="Proteomes" id="UP001049176"/>
    </source>
</evidence>
<dbReference type="RefSeq" id="XP_043012854.1">
    <property type="nucleotide sequence ID" value="XM_043148262.1"/>
</dbReference>
<organism evidence="2 3">
    <name type="scientific">Marasmius oreades</name>
    <name type="common">fairy-ring Marasmius</name>
    <dbReference type="NCBI Taxonomy" id="181124"/>
    <lineage>
        <taxon>Eukaryota</taxon>
        <taxon>Fungi</taxon>
        <taxon>Dikarya</taxon>
        <taxon>Basidiomycota</taxon>
        <taxon>Agaricomycotina</taxon>
        <taxon>Agaricomycetes</taxon>
        <taxon>Agaricomycetidae</taxon>
        <taxon>Agaricales</taxon>
        <taxon>Marasmiineae</taxon>
        <taxon>Marasmiaceae</taxon>
        <taxon>Marasmius</taxon>
    </lineage>
</organism>
<evidence type="ECO:0000313" key="2">
    <source>
        <dbReference type="EMBL" id="KAG7096384.1"/>
    </source>
</evidence>
<keyword evidence="3" id="KW-1185">Reference proteome</keyword>
<dbReference type="GeneID" id="66072904"/>
<feature type="coiled-coil region" evidence="1">
    <location>
        <begin position="336"/>
        <end position="363"/>
    </location>
</feature>
<dbReference type="KEGG" id="more:E1B28_003828"/>